<keyword evidence="13" id="KW-1185">Reference proteome</keyword>
<keyword evidence="6 11" id="KW-0808">Transferase</keyword>
<protein>
    <recommendedName>
        <fullName evidence="11">GPI mannosyltransferase 2</fullName>
        <ecNumber evidence="11">2.4.1.-</ecNumber>
    </recommendedName>
</protein>
<evidence type="ECO:0000256" key="5">
    <source>
        <dbReference type="ARBA" id="ARBA00022676"/>
    </source>
</evidence>
<evidence type="ECO:0000313" key="14">
    <source>
        <dbReference type="WBParaSite" id="L893_g30298.t1"/>
    </source>
</evidence>
<evidence type="ECO:0000256" key="10">
    <source>
        <dbReference type="ARBA" id="ARBA00023136"/>
    </source>
</evidence>
<keyword evidence="7 11" id="KW-0812">Transmembrane</keyword>
<comment type="pathway">
    <text evidence="2 11">Glycolipid biosynthesis; glycosylphosphatidylinositol-anchor biosynthesis.</text>
</comment>
<dbReference type="GO" id="GO:0005789">
    <property type="term" value="C:endoplasmic reticulum membrane"/>
    <property type="evidence" value="ECO:0007669"/>
    <property type="project" value="UniProtKB-SubCell"/>
</dbReference>
<comment type="similarity">
    <text evidence="3 11">Belongs to the PIGV family.</text>
</comment>
<dbReference type="UniPathway" id="UPA00196"/>
<accession>A0A1I7ZVZ0</accession>
<evidence type="ECO:0000256" key="4">
    <source>
        <dbReference type="ARBA" id="ARBA00022502"/>
    </source>
</evidence>
<reference evidence="14" key="1">
    <citation type="submission" date="2016-11" db="UniProtKB">
        <authorList>
            <consortium name="WormBaseParasite"/>
        </authorList>
    </citation>
    <scope>IDENTIFICATION</scope>
</reference>
<proteinExistence type="inferred from homology"/>
<evidence type="ECO:0000256" key="1">
    <source>
        <dbReference type="ARBA" id="ARBA00004477"/>
    </source>
</evidence>
<dbReference type="GO" id="GO:0031501">
    <property type="term" value="C:mannosyltransferase complex"/>
    <property type="evidence" value="ECO:0007669"/>
    <property type="project" value="TreeGrafter"/>
</dbReference>
<evidence type="ECO:0000256" key="7">
    <source>
        <dbReference type="ARBA" id="ARBA00022692"/>
    </source>
</evidence>
<evidence type="ECO:0000313" key="13">
    <source>
        <dbReference type="Proteomes" id="UP000095287"/>
    </source>
</evidence>
<evidence type="ECO:0000256" key="12">
    <source>
        <dbReference type="SAM" id="MobiDB-lite"/>
    </source>
</evidence>
<evidence type="ECO:0000256" key="8">
    <source>
        <dbReference type="ARBA" id="ARBA00022824"/>
    </source>
</evidence>
<sequence>MRQTGAPHVGDVASGSSITVSSESHRMAIDPRRRPPESSASRPTPSRTGMGRGPKRRTSEGDEATAPKRELWKSALRSLVLSRLVVICLQSFGNVAFPDLPTDAFKFTGVRREDLGIFDLLVEGLLGGLVRWDSVHFLNIALNGYIFENTLAFFPVYPFFIRSVGSLLSSLLPIHKYTAIVIAGVTVSNVKLLHPCGNGVVRIREVTSQVTGTCLLGLILVFLEPGQHLLLEPLHGVFVRSGHLFRALRALRSNGLMNFGYVGYFLVVNVIFVKFRSLPSGGTFPRIAQYFGKAVLVLVAASLIFFSVFRNLWTAVASDFCNGERPSPDAIAFADANGYALRGEHLAWCGSPVGVMPPYYSPIQKKYWDVEFFGYWKITKVPCFLLATPVIVLFFTLVLRRLTEKRLTFENLMDIVEAPDGFVPMVVHNSILILLGMTLFNVEILTRMLFSATPFLTVELSKIVAPKLDADLPSALHGSSWKKAGLSRIYLYFSGYLIGGIVLHANWGPFT</sequence>
<feature type="transmembrane region" description="Helical" evidence="11">
    <location>
        <begin position="287"/>
        <end position="309"/>
    </location>
</feature>
<feature type="region of interest" description="Disordered" evidence="12">
    <location>
        <begin position="1"/>
        <end position="66"/>
    </location>
</feature>
<dbReference type="EC" id="2.4.1.-" evidence="11"/>
<keyword evidence="5 11" id="KW-0328">Glycosyltransferase</keyword>
<name>A0A1I7ZVZ0_9BILA</name>
<dbReference type="Pfam" id="PF04188">
    <property type="entry name" value="Mannosyl_trans2"/>
    <property type="match status" value="1"/>
</dbReference>
<feature type="compositionally biased region" description="Basic and acidic residues" evidence="12">
    <location>
        <begin position="57"/>
        <end position="66"/>
    </location>
</feature>
<organism evidence="13 14">
    <name type="scientific">Steinernema glaseri</name>
    <dbReference type="NCBI Taxonomy" id="37863"/>
    <lineage>
        <taxon>Eukaryota</taxon>
        <taxon>Metazoa</taxon>
        <taxon>Ecdysozoa</taxon>
        <taxon>Nematoda</taxon>
        <taxon>Chromadorea</taxon>
        <taxon>Rhabditida</taxon>
        <taxon>Tylenchina</taxon>
        <taxon>Panagrolaimomorpha</taxon>
        <taxon>Strongyloidoidea</taxon>
        <taxon>Steinernematidae</taxon>
        <taxon>Steinernema</taxon>
    </lineage>
</organism>
<feature type="compositionally biased region" description="Low complexity" evidence="12">
    <location>
        <begin position="37"/>
        <end position="47"/>
    </location>
</feature>
<evidence type="ECO:0000256" key="11">
    <source>
        <dbReference type="RuleBase" id="RU363112"/>
    </source>
</evidence>
<evidence type="ECO:0000256" key="3">
    <source>
        <dbReference type="ARBA" id="ARBA00008698"/>
    </source>
</evidence>
<dbReference type="GO" id="GO:0000009">
    <property type="term" value="F:alpha-1,6-mannosyltransferase activity"/>
    <property type="evidence" value="ECO:0007669"/>
    <property type="project" value="InterPro"/>
</dbReference>
<feature type="compositionally biased region" description="Basic and acidic residues" evidence="12">
    <location>
        <begin position="23"/>
        <end position="36"/>
    </location>
</feature>
<comment type="function">
    <text evidence="11">Mannosyltransferase involved in glycosylphosphatidylinositol-anchor biosynthesis.</text>
</comment>
<dbReference type="PANTHER" id="PTHR12468">
    <property type="entry name" value="GPI MANNOSYLTRANSFERASE 2"/>
    <property type="match status" value="1"/>
</dbReference>
<keyword evidence="10 11" id="KW-0472">Membrane</keyword>
<feature type="transmembrane region" description="Helical" evidence="11">
    <location>
        <begin position="422"/>
        <end position="442"/>
    </location>
</feature>
<dbReference type="PANTHER" id="PTHR12468:SF2">
    <property type="entry name" value="GPI MANNOSYLTRANSFERASE 2"/>
    <property type="match status" value="1"/>
</dbReference>
<dbReference type="AlphaFoldDB" id="A0A1I7ZVZ0"/>
<keyword evidence="9 11" id="KW-1133">Transmembrane helix</keyword>
<keyword evidence="4 11" id="KW-0337">GPI-anchor biosynthesis</keyword>
<evidence type="ECO:0000256" key="6">
    <source>
        <dbReference type="ARBA" id="ARBA00022679"/>
    </source>
</evidence>
<evidence type="ECO:0000256" key="2">
    <source>
        <dbReference type="ARBA" id="ARBA00004687"/>
    </source>
</evidence>
<dbReference type="GO" id="GO:0006506">
    <property type="term" value="P:GPI anchor biosynthetic process"/>
    <property type="evidence" value="ECO:0007669"/>
    <property type="project" value="UniProtKB-UniPathway"/>
</dbReference>
<feature type="transmembrane region" description="Helical" evidence="11">
    <location>
        <begin position="489"/>
        <end position="507"/>
    </location>
</feature>
<dbReference type="Proteomes" id="UP000095287">
    <property type="component" value="Unplaced"/>
</dbReference>
<dbReference type="InterPro" id="IPR007315">
    <property type="entry name" value="PIG-V/Gpi18"/>
</dbReference>
<comment type="subcellular location">
    <subcellularLocation>
        <location evidence="1 11">Endoplasmic reticulum membrane</location>
        <topology evidence="1 11">Multi-pass membrane protein</topology>
    </subcellularLocation>
</comment>
<feature type="transmembrane region" description="Helical" evidence="11">
    <location>
        <begin position="383"/>
        <end position="402"/>
    </location>
</feature>
<dbReference type="WBParaSite" id="L893_g30298.t1">
    <property type="protein sequence ID" value="L893_g30298.t1"/>
    <property type="gene ID" value="L893_g30298"/>
</dbReference>
<comment type="caution">
    <text evidence="11">Lacks conserved residue(s) required for the propagation of feature annotation.</text>
</comment>
<keyword evidence="8 11" id="KW-0256">Endoplasmic reticulum</keyword>
<dbReference type="GO" id="GO:0004376">
    <property type="term" value="F:GPI mannosyltransferase activity"/>
    <property type="evidence" value="ECO:0007669"/>
    <property type="project" value="InterPro"/>
</dbReference>
<evidence type="ECO:0000256" key="9">
    <source>
        <dbReference type="ARBA" id="ARBA00022989"/>
    </source>
</evidence>
<feature type="transmembrane region" description="Helical" evidence="11">
    <location>
        <begin position="256"/>
        <end position="275"/>
    </location>
</feature>